<name>A0ABQ4KQW5_SIMTE</name>
<evidence type="ECO:0000313" key="9">
    <source>
        <dbReference type="Proteomes" id="UP000680670"/>
    </source>
</evidence>
<evidence type="ECO:0000256" key="3">
    <source>
        <dbReference type="ARBA" id="ARBA00022692"/>
    </source>
</evidence>
<feature type="transmembrane region" description="Helical" evidence="6">
    <location>
        <begin position="6"/>
        <end position="32"/>
    </location>
</feature>
<evidence type="ECO:0000259" key="7">
    <source>
        <dbReference type="Pfam" id="PF02683"/>
    </source>
</evidence>
<feature type="transmembrane region" description="Helical" evidence="6">
    <location>
        <begin position="198"/>
        <end position="226"/>
    </location>
</feature>
<protein>
    <submittedName>
        <fullName evidence="8">Cytochrome C biogenesis protein CcdA</fullName>
    </submittedName>
</protein>
<dbReference type="EMBL" id="BORJ01000001">
    <property type="protein sequence ID" value="GIN94435.1"/>
    <property type="molecule type" value="Genomic_DNA"/>
</dbReference>
<evidence type="ECO:0000256" key="1">
    <source>
        <dbReference type="ARBA" id="ARBA00004141"/>
    </source>
</evidence>
<dbReference type="InterPro" id="IPR051790">
    <property type="entry name" value="Cytochrome_c-biogenesis_DsbD"/>
</dbReference>
<comment type="similarity">
    <text evidence="2">Belongs to the DsbD family.</text>
</comment>
<keyword evidence="4 6" id="KW-1133">Transmembrane helix</keyword>
<dbReference type="Proteomes" id="UP000680670">
    <property type="component" value="Unassembled WGS sequence"/>
</dbReference>
<dbReference type="RefSeq" id="WP_212952641.1">
    <property type="nucleotide sequence ID" value="NZ_BORJ01000001.1"/>
</dbReference>
<evidence type="ECO:0000256" key="2">
    <source>
        <dbReference type="ARBA" id="ARBA00006143"/>
    </source>
</evidence>
<dbReference type="InterPro" id="IPR003834">
    <property type="entry name" value="Cyt_c_assmbl_TM_dom"/>
</dbReference>
<feature type="domain" description="Cytochrome C biogenesis protein transmembrane" evidence="7">
    <location>
        <begin position="5"/>
        <end position="210"/>
    </location>
</feature>
<accession>A0ABQ4KQW5</accession>
<dbReference type="PANTHER" id="PTHR31272:SF4">
    <property type="entry name" value="CYTOCHROME C-TYPE BIOGENESIS PROTEIN HI_1454-RELATED"/>
    <property type="match status" value="1"/>
</dbReference>
<feature type="transmembrane region" description="Helical" evidence="6">
    <location>
        <begin position="53"/>
        <end position="81"/>
    </location>
</feature>
<proteinExistence type="inferred from homology"/>
<comment type="subcellular location">
    <subcellularLocation>
        <location evidence="1">Membrane</location>
        <topology evidence="1">Multi-pass membrane protein</topology>
    </subcellularLocation>
</comment>
<gene>
    <name evidence="8" type="primary">ccdA_1</name>
    <name evidence="8" type="ORF">J6TS1_03050</name>
</gene>
<feature type="transmembrane region" description="Helical" evidence="6">
    <location>
        <begin position="125"/>
        <end position="158"/>
    </location>
</feature>
<evidence type="ECO:0000313" key="8">
    <source>
        <dbReference type="EMBL" id="GIN94435.1"/>
    </source>
</evidence>
<keyword evidence="9" id="KW-1185">Reference proteome</keyword>
<organism evidence="8 9">
    <name type="scientific">Siminovitchia terrae</name>
    <name type="common">Bacillus terrae</name>
    <dbReference type="NCBI Taxonomy" id="1914933"/>
    <lineage>
        <taxon>Bacteria</taxon>
        <taxon>Bacillati</taxon>
        <taxon>Bacillota</taxon>
        <taxon>Bacilli</taxon>
        <taxon>Bacillales</taxon>
        <taxon>Bacillaceae</taxon>
        <taxon>Siminovitchia</taxon>
    </lineage>
</organism>
<sequence length="235" mass="25875">MEQVNLFLVFGAGFLSFLSPCALPLYPAFLSYITGMSISEIKERQGLLRKKAFIHTILFLLGFSIIFLALGLSTSFIGSFFAEYQDLLRQLGAILMVFFGLALAGVLRVNFLLSDKKIQLRNRPSGCFGSVLIGLGFAAGWTPCTGPILAGVIALGIANPSMGLVYMMFYVLGFSIPFLIMTFFLDKMTFLKKHGNRFMVFGGILMVVMGVLLYFDWMAVIISLLIPLFGGFTGF</sequence>
<comment type="caution">
    <text evidence="8">The sequence shown here is derived from an EMBL/GenBank/DDBJ whole genome shotgun (WGS) entry which is preliminary data.</text>
</comment>
<keyword evidence="3 6" id="KW-0812">Transmembrane</keyword>
<evidence type="ECO:0000256" key="5">
    <source>
        <dbReference type="ARBA" id="ARBA00023136"/>
    </source>
</evidence>
<dbReference type="PANTHER" id="PTHR31272">
    <property type="entry name" value="CYTOCHROME C-TYPE BIOGENESIS PROTEIN HI_1454-RELATED"/>
    <property type="match status" value="1"/>
</dbReference>
<evidence type="ECO:0000256" key="6">
    <source>
        <dbReference type="SAM" id="Phobius"/>
    </source>
</evidence>
<reference evidence="8 9" key="1">
    <citation type="submission" date="2021-03" db="EMBL/GenBank/DDBJ databases">
        <title>Antimicrobial resistance genes in bacteria isolated from Japanese honey, and their potential for conferring macrolide and lincosamide resistance in the American foulbrood pathogen Paenibacillus larvae.</title>
        <authorList>
            <person name="Okamoto M."/>
            <person name="Kumagai M."/>
            <person name="Kanamori H."/>
            <person name="Takamatsu D."/>
        </authorList>
    </citation>
    <scope>NUCLEOTIDE SEQUENCE [LARGE SCALE GENOMIC DNA]</scope>
    <source>
        <strain evidence="8 9">J6TS1</strain>
    </source>
</reference>
<feature type="transmembrane region" description="Helical" evidence="6">
    <location>
        <begin position="93"/>
        <end position="113"/>
    </location>
</feature>
<evidence type="ECO:0000256" key="4">
    <source>
        <dbReference type="ARBA" id="ARBA00022989"/>
    </source>
</evidence>
<dbReference type="Pfam" id="PF02683">
    <property type="entry name" value="DsbD_TM"/>
    <property type="match status" value="1"/>
</dbReference>
<feature type="transmembrane region" description="Helical" evidence="6">
    <location>
        <begin position="164"/>
        <end position="186"/>
    </location>
</feature>
<keyword evidence="5 6" id="KW-0472">Membrane</keyword>